<dbReference type="PANTHER" id="PTHR43976">
    <property type="entry name" value="SHORT CHAIN DEHYDROGENASE"/>
    <property type="match status" value="1"/>
</dbReference>
<accession>A0A0C2EFL5</accession>
<dbReference type="GO" id="GO:0016491">
    <property type="term" value="F:oxidoreductase activity"/>
    <property type="evidence" value="ECO:0007669"/>
    <property type="project" value="UniProtKB-KW"/>
</dbReference>
<reference evidence="5 6" key="1">
    <citation type="submission" date="2015-01" db="EMBL/GenBank/DDBJ databases">
        <title>Complete genome of Pseudomonas batumici UCM B-321 producer of the batumin antibiotic with strong antistaphilococcal and potential anticancer activity.</title>
        <authorList>
            <person name="Klochko V.V."/>
            <person name="Zelena L.B."/>
            <person name="Elena K.A."/>
            <person name="Reva O.N."/>
        </authorList>
    </citation>
    <scope>NUCLEOTIDE SEQUENCE [LARGE SCALE GENOMIC DNA]</scope>
    <source>
        <strain evidence="5 6">UCM B-321</strain>
    </source>
</reference>
<dbReference type="SUPFAM" id="SSF51735">
    <property type="entry name" value="NAD(P)-binding Rossmann-fold domains"/>
    <property type="match status" value="1"/>
</dbReference>
<dbReference type="CDD" id="cd05374">
    <property type="entry name" value="17beta-HSD-like_SDR_c"/>
    <property type="match status" value="1"/>
</dbReference>
<protein>
    <submittedName>
        <fullName evidence="5">Dehydrogenase with different specificities</fullName>
    </submittedName>
</protein>
<dbReference type="InterPro" id="IPR051911">
    <property type="entry name" value="SDR_oxidoreductase"/>
</dbReference>
<dbReference type="RefSeq" id="WP_040064984.1">
    <property type="nucleotide sequence ID" value="NZ_JXDG01000014.1"/>
</dbReference>
<dbReference type="STRING" id="226910.UCMB321_1519"/>
<dbReference type="Gene3D" id="3.40.50.720">
    <property type="entry name" value="NAD(P)-binding Rossmann-like Domain"/>
    <property type="match status" value="1"/>
</dbReference>
<dbReference type="NCBIfam" id="NF004824">
    <property type="entry name" value="PRK06180.1"/>
    <property type="match status" value="1"/>
</dbReference>
<dbReference type="FunFam" id="3.40.50.720:FF:000084">
    <property type="entry name" value="Short-chain dehydrogenase reductase"/>
    <property type="match status" value="1"/>
</dbReference>
<proteinExistence type="inferred from homology"/>
<dbReference type="PRINTS" id="PR00080">
    <property type="entry name" value="SDRFAMILY"/>
</dbReference>
<name>A0A0C2EFL5_9PSED</name>
<dbReference type="Proteomes" id="UP000031535">
    <property type="component" value="Unassembled WGS sequence"/>
</dbReference>
<keyword evidence="2" id="KW-0560">Oxidoreductase</keyword>
<evidence type="ECO:0000259" key="4">
    <source>
        <dbReference type="SMART" id="SM00822"/>
    </source>
</evidence>
<sequence>MSKVWLITGSASGLGRNIAEAVLAAGERLVATAREPQRLDDLVARYGDQVRVVALDVTDAAAAQAAVRVAVEAFGRLDVLVNNAGYGHLAPFEQTETAAFRAEVETNFFGVVNVTRAALPVMRAQRSGHILQISSVGGRAGMPGLSAYQAAKWAVGGFTEVVAQEVAPLGIKVCAVEPGGMRTNWAVRAGHATPSIMEDYQASVGAVSSMLSAYAGNEPSDPDRIAQIVLKLAYHEQLPLHLLIGNDALHYCEQAETARAEAAGRWLEVSRAADYSAPVELPTFPSH</sequence>
<organism evidence="5 6">
    <name type="scientific">Pseudomonas batumici</name>
    <dbReference type="NCBI Taxonomy" id="226910"/>
    <lineage>
        <taxon>Bacteria</taxon>
        <taxon>Pseudomonadati</taxon>
        <taxon>Pseudomonadota</taxon>
        <taxon>Gammaproteobacteria</taxon>
        <taxon>Pseudomonadales</taxon>
        <taxon>Pseudomonadaceae</taxon>
        <taxon>Pseudomonas</taxon>
    </lineage>
</organism>
<dbReference type="PANTHER" id="PTHR43976:SF16">
    <property type="entry name" value="SHORT-CHAIN DEHYDROGENASE_REDUCTASE FAMILY PROTEIN"/>
    <property type="match status" value="1"/>
</dbReference>
<evidence type="ECO:0000256" key="1">
    <source>
        <dbReference type="ARBA" id="ARBA00006484"/>
    </source>
</evidence>
<dbReference type="PATRIC" id="fig|226910.6.peg.1511"/>
<gene>
    <name evidence="5" type="ORF">UCMB321_1519</name>
</gene>
<dbReference type="InterPro" id="IPR057326">
    <property type="entry name" value="KR_dom"/>
</dbReference>
<evidence type="ECO:0000313" key="6">
    <source>
        <dbReference type="Proteomes" id="UP000031535"/>
    </source>
</evidence>
<comment type="similarity">
    <text evidence="1 3">Belongs to the short-chain dehydrogenases/reductases (SDR) family.</text>
</comment>
<dbReference type="AlphaFoldDB" id="A0A0C2EFL5"/>
<dbReference type="SMART" id="SM00822">
    <property type="entry name" value="PKS_KR"/>
    <property type="match status" value="1"/>
</dbReference>
<dbReference type="InterPro" id="IPR002347">
    <property type="entry name" value="SDR_fam"/>
</dbReference>
<evidence type="ECO:0000256" key="2">
    <source>
        <dbReference type="ARBA" id="ARBA00023002"/>
    </source>
</evidence>
<keyword evidence="6" id="KW-1185">Reference proteome</keyword>
<evidence type="ECO:0000313" key="5">
    <source>
        <dbReference type="EMBL" id="KIH84839.1"/>
    </source>
</evidence>
<dbReference type="PRINTS" id="PR00081">
    <property type="entry name" value="GDHRDH"/>
</dbReference>
<dbReference type="InterPro" id="IPR036291">
    <property type="entry name" value="NAD(P)-bd_dom_sf"/>
</dbReference>
<dbReference type="OrthoDB" id="9775296at2"/>
<dbReference type="EMBL" id="JXDG01000014">
    <property type="protein sequence ID" value="KIH84839.1"/>
    <property type="molecule type" value="Genomic_DNA"/>
</dbReference>
<dbReference type="Pfam" id="PF00106">
    <property type="entry name" value="adh_short"/>
    <property type="match status" value="1"/>
</dbReference>
<comment type="caution">
    <text evidence="5">The sequence shown here is derived from an EMBL/GenBank/DDBJ whole genome shotgun (WGS) entry which is preliminary data.</text>
</comment>
<evidence type="ECO:0000256" key="3">
    <source>
        <dbReference type="RuleBase" id="RU000363"/>
    </source>
</evidence>
<feature type="domain" description="Ketoreductase" evidence="4">
    <location>
        <begin position="3"/>
        <end position="179"/>
    </location>
</feature>